<dbReference type="EMBL" id="DAAEZQ010000001">
    <property type="protein sequence ID" value="HAA9720825.1"/>
    <property type="molecule type" value="Genomic_DNA"/>
</dbReference>
<name>A0A6X0RL17_LISMN</name>
<reference evidence="1" key="2">
    <citation type="submission" date="2019-11" db="EMBL/GenBank/DDBJ databases">
        <authorList>
            <consortium name="NCBI Pathogen Detection Project"/>
        </authorList>
    </citation>
    <scope>NUCLEOTIDE SEQUENCE</scope>
    <source>
        <strain evidence="1">HPB3501</strain>
    </source>
</reference>
<evidence type="ECO:0000313" key="1">
    <source>
        <dbReference type="EMBL" id="HAA9720825.1"/>
    </source>
</evidence>
<dbReference type="AlphaFoldDB" id="A0A6X0RL17"/>
<proteinExistence type="predicted"/>
<protein>
    <submittedName>
        <fullName evidence="1">Uncharacterized protein</fullName>
    </submittedName>
</protein>
<gene>
    <name evidence="1" type="ORF">GIH49_01555</name>
</gene>
<dbReference type="Proteomes" id="UP000844471">
    <property type="component" value="Unassembled WGS sequence"/>
</dbReference>
<comment type="caution">
    <text evidence="1">The sequence shown here is derived from an EMBL/GenBank/DDBJ whole genome shotgun (WGS) entry which is preliminary data.</text>
</comment>
<sequence length="91" mass="10362">MSDIQVNESQIIKSMNQFAGKQKVLYKKSASTSHNNKLATYHKIQTILTKMDTQMNQLQQLGERTTQDIEKNCADFVNLDKNLLTDIEVTG</sequence>
<reference evidence="1" key="1">
    <citation type="journal article" date="2018" name="Genome Biol.">
        <title>SKESA: strategic k-mer extension for scrupulous assemblies.</title>
        <authorList>
            <person name="Souvorov A."/>
            <person name="Agarwala R."/>
            <person name="Lipman D.J."/>
        </authorList>
    </citation>
    <scope>NUCLEOTIDE SEQUENCE [LARGE SCALE GENOMIC DNA]</scope>
    <source>
        <strain evidence="1">HPB3501</strain>
    </source>
</reference>
<organism evidence="1">
    <name type="scientific">Listeria monocytogenes</name>
    <dbReference type="NCBI Taxonomy" id="1639"/>
    <lineage>
        <taxon>Bacteria</taxon>
        <taxon>Bacillati</taxon>
        <taxon>Bacillota</taxon>
        <taxon>Bacilli</taxon>
        <taxon>Bacillales</taxon>
        <taxon>Listeriaceae</taxon>
        <taxon>Listeria</taxon>
    </lineage>
</organism>
<dbReference type="RefSeq" id="WP_070014349.1">
    <property type="nucleotide sequence ID" value="NZ_MBOG01000003.1"/>
</dbReference>
<accession>A0A6X0RL17</accession>